<dbReference type="Pfam" id="PF02887">
    <property type="entry name" value="PK_C"/>
    <property type="match status" value="1"/>
</dbReference>
<evidence type="ECO:0000256" key="4">
    <source>
        <dbReference type="ARBA" id="ARBA00012142"/>
    </source>
</evidence>
<dbReference type="GO" id="GO:0000287">
    <property type="term" value="F:magnesium ion binding"/>
    <property type="evidence" value="ECO:0007669"/>
    <property type="project" value="UniProtKB-UniRule"/>
</dbReference>
<dbReference type="GO" id="GO:0005524">
    <property type="term" value="F:ATP binding"/>
    <property type="evidence" value="ECO:0007669"/>
    <property type="project" value="UniProtKB-KW"/>
</dbReference>
<keyword evidence="10 14" id="KW-0460">Magnesium</keyword>
<evidence type="ECO:0000256" key="14">
    <source>
        <dbReference type="RuleBase" id="RU000504"/>
    </source>
</evidence>
<accession>A0AAE3MEU0</accession>
<evidence type="ECO:0000256" key="8">
    <source>
        <dbReference type="ARBA" id="ARBA00022777"/>
    </source>
</evidence>
<evidence type="ECO:0000256" key="3">
    <source>
        <dbReference type="ARBA" id="ARBA00008663"/>
    </source>
</evidence>
<dbReference type="Proteomes" id="UP001207408">
    <property type="component" value="Unassembled WGS sequence"/>
</dbReference>
<comment type="caution">
    <text evidence="17">The sequence shown here is derived from an EMBL/GenBank/DDBJ whole genome shotgun (WGS) entry which is preliminary data.</text>
</comment>
<dbReference type="InterPro" id="IPR015793">
    <property type="entry name" value="Pyrv_Knase_brl"/>
</dbReference>
<dbReference type="GO" id="GO:0016301">
    <property type="term" value="F:kinase activity"/>
    <property type="evidence" value="ECO:0007669"/>
    <property type="project" value="UniProtKB-KW"/>
</dbReference>
<name>A0AAE3MEU0_9BACT</name>
<evidence type="ECO:0000256" key="7">
    <source>
        <dbReference type="ARBA" id="ARBA00022741"/>
    </source>
</evidence>
<dbReference type="NCBIfam" id="TIGR01064">
    <property type="entry name" value="pyruv_kin"/>
    <property type="match status" value="1"/>
</dbReference>
<keyword evidence="7" id="KW-0547">Nucleotide-binding</keyword>
<dbReference type="InterPro" id="IPR001697">
    <property type="entry name" value="Pyr_Knase"/>
</dbReference>
<evidence type="ECO:0000313" key="17">
    <source>
        <dbReference type="EMBL" id="MCW3806271.1"/>
    </source>
</evidence>
<feature type="domain" description="Pyruvate kinase C-terminal" evidence="16">
    <location>
        <begin position="355"/>
        <end position="463"/>
    </location>
</feature>
<feature type="domain" description="Pyruvate kinase barrel" evidence="15">
    <location>
        <begin position="4"/>
        <end position="321"/>
    </location>
</feature>
<dbReference type="PRINTS" id="PR01050">
    <property type="entry name" value="PYRUVTKNASE"/>
</dbReference>
<keyword evidence="9" id="KW-0067">ATP-binding</keyword>
<dbReference type="InterPro" id="IPR015795">
    <property type="entry name" value="Pyrv_Knase_C"/>
</dbReference>
<evidence type="ECO:0000256" key="13">
    <source>
        <dbReference type="NCBIfam" id="TIGR01064"/>
    </source>
</evidence>
<evidence type="ECO:0000259" key="16">
    <source>
        <dbReference type="Pfam" id="PF02887"/>
    </source>
</evidence>
<gene>
    <name evidence="17" type="primary">pyk</name>
    <name evidence="17" type="ORF">OM074_11595</name>
</gene>
<dbReference type="FunFam" id="2.40.33.10:FF:000001">
    <property type="entry name" value="Pyruvate kinase"/>
    <property type="match status" value="1"/>
</dbReference>
<dbReference type="RefSeq" id="WP_301199643.1">
    <property type="nucleotide sequence ID" value="NZ_JAPDPI010000021.1"/>
</dbReference>
<organism evidence="17 18">
    <name type="scientific">Plebeiibacterium marinum</name>
    <dbReference type="NCBI Taxonomy" id="2992111"/>
    <lineage>
        <taxon>Bacteria</taxon>
        <taxon>Pseudomonadati</taxon>
        <taxon>Bacteroidota</taxon>
        <taxon>Bacteroidia</taxon>
        <taxon>Marinilabiliales</taxon>
        <taxon>Marinilabiliaceae</taxon>
        <taxon>Plebeiibacterium</taxon>
    </lineage>
</organism>
<keyword evidence="18" id="KW-1185">Reference proteome</keyword>
<evidence type="ECO:0000259" key="15">
    <source>
        <dbReference type="Pfam" id="PF00224"/>
    </source>
</evidence>
<dbReference type="NCBIfam" id="NF004491">
    <property type="entry name" value="PRK05826.1"/>
    <property type="match status" value="1"/>
</dbReference>
<evidence type="ECO:0000256" key="2">
    <source>
        <dbReference type="ARBA" id="ARBA00004997"/>
    </source>
</evidence>
<evidence type="ECO:0000256" key="10">
    <source>
        <dbReference type="ARBA" id="ARBA00022842"/>
    </source>
</evidence>
<dbReference type="GO" id="GO:0030955">
    <property type="term" value="F:potassium ion binding"/>
    <property type="evidence" value="ECO:0007669"/>
    <property type="project" value="UniProtKB-UniRule"/>
</dbReference>
<comment type="cofactor">
    <cofactor evidence="1">
        <name>K(+)</name>
        <dbReference type="ChEBI" id="CHEBI:29103"/>
    </cofactor>
</comment>
<dbReference type="SUPFAM" id="SSF52935">
    <property type="entry name" value="PK C-terminal domain-like"/>
    <property type="match status" value="1"/>
</dbReference>
<dbReference type="PANTHER" id="PTHR11817">
    <property type="entry name" value="PYRUVATE KINASE"/>
    <property type="match status" value="1"/>
</dbReference>
<dbReference type="AlphaFoldDB" id="A0AAE3MEU0"/>
<reference evidence="17" key="1">
    <citation type="submission" date="2022-10" db="EMBL/GenBank/DDBJ databases">
        <authorList>
            <person name="Yu W.X."/>
        </authorList>
    </citation>
    <scope>NUCLEOTIDE SEQUENCE</scope>
    <source>
        <strain evidence="17">D04</strain>
    </source>
</reference>
<keyword evidence="8 14" id="KW-0418">Kinase</keyword>
<dbReference type="SUPFAM" id="SSF50800">
    <property type="entry name" value="PK beta-barrel domain-like"/>
    <property type="match status" value="1"/>
</dbReference>
<dbReference type="InterPro" id="IPR040442">
    <property type="entry name" value="Pyrv_kinase-like_dom_sf"/>
</dbReference>
<evidence type="ECO:0000256" key="9">
    <source>
        <dbReference type="ARBA" id="ARBA00022840"/>
    </source>
</evidence>
<dbReference type="SUPFAM" id="SSF51621">
    <property type="entry name" value="Phosphoenolpyruvate/pyruvate domain"/>
    <property type="match status" value="1"/>
</dbReference>
<keyword evidence="5 14" id="KW-0808">Transferase</keyword>
<evidence type="ECO:0000256" key="1">
    <source>
        <dbReference type="ARBA" id="ARBA00001958"/>
    </source>
</evidence>
<keyword evidence="6" id="KW-0479">Metal-binding</keyword>
<dbReference type="InterPro" id="IPR015813">
    <property type="entry name" value="Pyrv/PenolPyrv_kinase-like_dom"/>
</dbReference>
<dbReference type="InterPro" id="IPR018209">
    <property type="entry name" value="Pyrv_Knase_AS"/>
</dbReference>
<dbReference type="Gene3D" id="3.40.1380.20">
    <property type="entry name" value="Pyruvate kinase, C-terminal domain"/>
    <property type="match status" value="1"/>
</dbReference>
<proteinExistence type="inferred from homology"/>
<keyword evidence="12 17" id="KW-0670">Pyruvate</keyword>
<protein>
    <recommendedName>
        <fullName evidence="4 13">Pyruvate kinase</fullName>
        <ecNumber evidence="4 13">2.7.1.40</ecNumber>
    </recommendedName>
</protein>
<dbReference type="PROSITE" id="PS00110">
    <property type="entry name" value="PYRUVATE_KINASE"/>
    <property type="match status" value="1"/>
</dbReference>
<evidence type="ECO:0000313" key="18">
    <source>
        <dbReference type="Proteomes" id="UP001207408"/>
    </source>
</evidence>
<dbReference type="EC" id="2.7.1.40" evidence="4 13"/>
<dbReference type="Pfam" id="PF00224">
    <property type="entry name" value="PK"/>
    <property type="match status" value="1"/>
</dbReference>
<dbReference type="GO" id="GO:0004743">
    <property type="term" value="F:pyruvate kinase activity"/>
    <property type="evidence" value="ECO:0007669"/>
    <property type="project" value="UniProtKB-UniRule"/>
</dbReference>
<keyword evidence="11 14" id="KW-0324">Glycolysis</keyword>
<evidence type="ECO:0000256" key="12">
    <source>
        <dbReference type="ARBA" id="ARBA00023317"/>
    </source>
</evidence>
<sequence length="479" mass="52558">MKKFTKIVATVSDMKCEHEYVKKLIKSGVNVVRLNTAHMDYEGMERVIKTVRSISEKVALLVDTKGPEIRTTPTEDGSKILVAKGSTIMVKGAPETKSTEKCVCVSYQDFVKDVPVGSDVLIDDGETALKVIEAKDDYLVCSVENDGEIGGKKSVNVPGVRINLPSLTEKDIRFIGYAAKLEVDFIAHSFVRNAQDVADVQKELDLLECPAKIIAKIENQEGVDNIDEILECVYGVMIARGDMGIEIAQEKIPGIQRALIRKCVEIKKPVIVATQMLHTMIKNPRPTRAEVTDVANAIYYRTDAIMLSGETAYGDYGVEAVQTMSSIAAEVEASKDIRNDIHVPNISKSKTAYLAETALKSANDLGVKAVLTDSISGRTARYLAAFRRNTPVYALSFSPRTARELNLSYGVSPRIMEQGGSKEEILIKTLEKLKKKEILEDADQVAYLGNSFAIGGGTTFLEIITVGELLNKTKDKLNK</sequence>
<comment type="pathway">
    <text evidence="2 14">Carbohydrate degradation; glycolysis; pyruvate from D-glyceraldehyde 3-phosphate: step 5/5.</text>
</comment>
<comment type="similarity">
    <text evidence="3 14">Belongs to the pyruvate kinase family.</text>
</comment>
<evidence type="ECO:0000256" key="11">
    <source>
        <dbReference type="ARBA" id="ARBA00023152"/>
    </source>
</evidence>
<evidence type="ECO:0000256" key="5">
    <source>
        <dbReference type="ARBA" id="ARBA00022679"/>
    </source>
</evidence>
<evidence type="ECO:0000256" key="6">
    <source>
        <dbReference type="ARBA" id="ARBA00022723"/>
    </source>
</evidence>
<dbReference type="InterPro" id="IPR011037">
    <property type="entry name" value="Pyrv_Knase-like_insert_dom_sf"/>
</dbReference>
<dbReference type="EMBL" id="JAPDPI010000021">
    <property type="protein sequence ID" value="MCW3806271.1"/>
    <property type="molecule type" value="Genomic_DNA"/>
</dbReference>
<dbReference type="InterPro" id="IPR036918">
    <property type="entry name" value="Pyrv_Knase_C_sf"/>
</dbReference>
<comment type="catalytic activity">
    <reaction evidence="14">
        <text>pyruvate + ATP = phosphoenolpyruvate + ADP + H(+)</text>
        <dbReference type="Rhea" id="RHEA:18157"/>
        <dbReference type="ChEBI" id="CHEBI:15361"/>
        <dbReference type="ChEBI" id="CHEBI:15378"/>
        <dbReference type="ChEBI" id="CHEBI:30616"/>
        <dbReference type="ChEBI" id="CHEBI:58702"/>
        <dbReference type="ChEBI" id="CHEBI:456216"/>
        <dbReference type="EC" id="2.7.1.40"/>
    </reaction>
</comment>
<dbReference type="InterPro" id="IPR015806">
    <property type="entry name" value="Pyrv_Knase_insert_dom_sf"/>
</dbReference>
<dbReference type="Gene3D" id="3.20.20.60">
    <property type="entry name" value="Phosphoenolpyruvate-binding domains"/>
    <property type="match status" value="1"/>
</dbReference>
<dbReference type="Gene3D" id="2.40.33.10">
    <property type="entry name" value="PK beta-barrel domain-like"/>
    <property type="match status" value="1"/>
</dbReference>